<feature type="domain" description="NB-ARC" evidence="2">
    <location>
        <begin position="124"/>
        <end position="284"/>
    </location>
</feature>
<evidence type="ECO:0000256" key="1">
    <source>
        <dbReference type="ARBA" id="ARBA00022821"/>
    </source>
</evidence>
<name>A0A2G5CE06_AQUCA</name>
<dbReference type="EMBL" id="KZ305080">
    <property type="protein sequence ID" value="PIA29077.1"/>
    <property type="molecule type" value="Genomic_DNA"/>
</dbReference>
<evidence type="ECO:0000313" key="4">
    <source>
        <dbReference type="Proteomes" id="UP000230069"/>
    </source>
</evidence>
<dbReference type="FunFam" id="3.40.50.300:FF:001091">
    <property type="entry name" value="Probable disease resistance protein At1g61300"/>
    <property type="match status" value="1"/>
</dbReference>
<dbReference type="InterPro" id="IPR027417">
    <property type="entry name" value="P-loop_NTPase"/>
</dbReference>
<dbReference type="OrthoDB" id="664960at2759"/>
<dbReference type="Pfam" id="PF00931">
    <property type="entry name" value="NB-ARC"/>
    <property type="match status" value="1"/>
</dbReference>
<accession>A0A2G5CE06</accession>
<dbReference type="GO" id="GO:0043531">
    <property type="term" value="F:ADP binding"/>
    <property type="evidence" value="ECO:0007669"/>
    <property type="project" value="InterPro"/>
</dbReference>
<keyword evidence="1" id="KW-0611">Plant defense</keyword>
<dbReference type="STRING" id="218851.A0A2G5CE06"/>
<gene>
    <name evidence="3" type="ORF">AQUCO_06300036v1</name>
</gene>
<dbReference type="Gene3D" id="3.40.50.300">
    <property type="entry name" value="P-loop containing nucleotide triphosphate hydrolases"/>
    <property type="match status" value="1"/>
</dbReference>
<sequence length="288" mass="33298">MERFRSKYEDIIAKETDIRKYLIHSKEQLKRPREEVLLWLKDVERLKGKVESLEQLLVKNSSTCFCISSTSSNSKHPKPVIEVFKEVDQLHETSQFPDGLLLQQSVGRAELVPIPETGNMSVNEKIWDSLMDYRIGKIGIYGMAGVGKTTCIAWINNQLVTKENYFDIIIWVFVSTDFSLKRIQDNIAQRLGLNLSMYEDEEIRAAHLRERLKQAKQYLIIFDDVWEPIPLEKVGIHEPNRENGCKIVLTTRSLEICQNMETHKNIKVEVLSKKEAWALFVSNAGDLC</sequence>
<dbReference type="Proteomes" id="UP000230069">
    <property type="component" value="Unassembled WGS sequence"/>
</dbReference>
<organism evidence="3 4">
    <name type="scientific">Aquilegia coerulea</name>
    <name type="common">Rocky mountain columbine</name>
    <dbReference type="NCBI Taxonomy" id="218851"/>
    <lineage>
        <taxon>Eukaryota</taxon>
        <taxon>Viridiplantae</taxon>
        <taxon>Streptophyta</taxon>
        <taxon>Embryophyta</taxon>
        <taxon>Tracheophyta</taxon>
        <taxon>Spermatophyta</taxon>
        <taxon>Magnoliopsida</taxon>
        <taxon>Ranunculales</taxon>
        <taxon>Ranunculaceae</taxon>
        <taxon>Thalictroideae</taxon>
        <taxon>Aquilegia</taxon>
    </lineage>
</organism>
<dbReference type="PRINTS" id="PR00364">
    <property type="entry name" value="DISEASERSIST"/>
</dbReference>
<dbReference type="PANTHER" id="PTHR33463">
    <property type="entry name" value="NB-ARC DOMAIN-CONTAINING PROTEIN-RELATED"/>
    <property type="match status" value="1"/>
</dbReference>
<dbReference type="SUPFAM" id="SSF52540">
    <property type="entry name" value="P-loop containing nucleoside triphosphate hydrolases"/>
    <property type="match status" value="1"/>
</dbReference>
<evidence type="ECO:0000313" key="3">
    <source>
        <dbReference type="EMBL" id="PIA29077.1"/>
    </source>
</evidence>
<evidence type="ECO:0000259" key="2">
    <source>
        <dbReference type="Pfam" id="PF00931"/>
    </source>
</evidence>
<reference evidence="3 4" key="1">
    <citation type="submission" date="2017-09" db="EMBL/GenBank/DDBJ databases">
        <title>WGS assembly of Aquilegia coerulea Goldsmith.</title>
        <authorList>
            <person name="Hodges S."/>
            <person name="Kramer E."/>
            <person name="Nordborg M."/>
            <person name="Tomkins J."/>
            <person name="Borevitz J."/>
            <person name="Derieg N."/>
            <person name="Yan J."/>
            <person name="Mihaltcheva S."/>
            <person name="Hayes R.D."/>
            <person name="Rokhsar D."/>
        </authorList>
    </citation>
    <scope>NUCLEOTIDE SEQUENCE [LARGE SCALE GENOMIC DNA]</scope>
    <source>
        <strain evidence="4">cv. Goldsmith</strain>
    </source>
</reference>
<keyword evidence="4" id="KW-1185">Reference proteome</keyword>
<dbReference type="PANTHER" id="PTHR33463:SF183">
    <property type="entry name" value="NB-ARC DOMAIN DISEASE RESISTANCE PROTEIN"/>
    <property type="match status" value="1"/>
</dbReference>
<dbReference type="GO" id="GO:0006952">
    <property type="term" value="P:defense response"/>
    <property type="evidence" value="ECO:0007669"/>
    <property type="project" value="UniProtKB-KW"/>
</dbReference>
<protein>
    <recommendedName>
        <fullName evidence="2">NB-ARC domain-containing protein</fullName>
    </recommendedName>
</protein>
<dbReference type="InterPro" id="IPR002182">
    <property type="entry name" value="NB-ARC"/>
</dbReference>
<dbReference type="InParanoid" id="A0A2G5CE06"/>
<dbReference type="InterPro" id="IPR050905">
    <property type="entry name" value="Plant_NBS-LRR"/>
</dbReference>
<proteinExistence type="predicted"/>
<dbReference type="AlphaFoldDB" id="A0A2G5CE06"/>